<sequence length="222" mass="24953">MHLLLLPTFIHEIWTSSSFILLSNFRNPLSSLPFSLSLSSARHLSLSSSITPRPIDYIRSRASAGRWSFMNDTLTLSLSLAAQTGHENEREKLIIKMEAVIQEKASLEAKLVALKIQVNSLSLEIEEQRTKVFSIKSNNGHAQSMEKLKTLEAQRSSLEERVNKKVMAMFEKAEEYNDLMSKKNIIEIEVLRLKSIARAAKVAGILFCIGGVAIMAFYNDPN</sequence>
<keyword evidence="2" id="KW-0812">Transmembrane</keyword>
<evidence type="ECO:0000313" key="4">
    <source>
        <dbReference type="Proteomes" id="UP000321393"/>
    </source>
</evidence>
<dbReference type="AlphaFoldDB" id="A0A5A7U5D9"/>
<evidence type="ECO:0000256" key="1">
    <source>
        <dbReference type="SAM" id="Coils"/>
    </source>
</evidence>
<dbReference type="EMBL" id="SSTE01011829">
    <property type="protein sequence ID" value="KAA0050454.1"/>
    <property type="molecule type" value="Genomic_DNA"/>
</dbReference>
<dbReference type="STRING" id="1194695.A0A5A7U5D9"/>
<accession>A0A5A7U5D9</accession>
<dbReference type="OrthoDB" id="1738642at2759"/>
<keyword evidence="1" id="KW-0175">Coiled coil</keyword>
<feature type="coiled-coil region" evidence="1">
    <location>
        <begin position="90"/>
        <end position="168"/>
    </location>
</feature>
<feature type="transmembrane region" description="Helical" evidence="2">
    <location>
        <begin position="199"/>
        <end position="218"/>
    </location>
</feature>
<proteinExistence type="predicted"/>
<name>A0A5A7U5D9_CUCMM</name>
<evidence type="ECO:0000313" key="3">
    <source>
        <dbReference type="EMBL" id="KAA0050454.1"/>
    </source>
</evidence>
<reference evidence="3 4" key="1">
    <citation type="submission" date="2019-08" db="EMBL/GenBank/DDBJ databases">
        <title>Draft genome sequences of two oriental melons (Cucumis melo L. var makuwa).</title>
        <authorList>
            <person name="Kwon S.-Y."/>
        </authorList>
    </citation>
    <scope>NUCLEOTIDE SEQUENCE [LARGE SCALE GENOMIC DNA]</scope>
    <source>
        <strain evidence="4">cv. SW 3</strain>
        <tissue evidence="3">Leaf</tissue>
    </source>
</reference>
<gene>
    <name evidence="3" type="ORF">E6C27_scaffold175G00670</name>
</gene>
<protein>
    <submittedName>
        <fullName evidence="3">Structural maintenance of chromosomes protein 2-1-like</fullName>
    </submittedName>
</protein>
<keyword evidence="2" id="KW-1133">Transmembrane helix</keyword>
<evidence type="ECO:0000256" key="2">
    <source>
        <dbReference type="SAM" id="Phobius"/>
    </source>
</evidence>
<comment type="caution">
    <text evidence="3">The sequence shown here is derived from an EMBL/GenBank/DDBJ whole genome shotgun (WGS) entry which is preliminary data.</text>
</comment>
<dbReference type="Proteomes" id="UP000321393">
    <property type="component" value="Unassembled WGS sequence"/>
</dbReference>
<organism evidence="3 4">
    <name type="scientific">Cucumis melo var. makuwa</name>
    <name type="common">Oriental melon</name>
    <dbReference type="NCBI Taxonomy" id="1194695"/>
    <lineage>
        <taxon>Eukaryota</taxon>
        <taxon>Viridiplantae</taxon>
        <taxon>Streptophyta</taxon>
        <taxon>Embryophyta</taxon>
        <taxon>Tracheophyta</taxon>
        <taxon>Spermatophyta</taxon>
        <taxon>Magnoliopsida</taxon>
        <taxon>eudicotyledons</taxon>
        <taxon>Gunneridae</taxon>
        <taxon>Pentapetalae</taxon>
        <taxon>rosids</taxon>
        <taxon>fabids</taxon>
        <taxon>Cucurbitales</taxon>
        <taxon>Cucurbitaceae</taxon>
        <taxon>Benincaseae</taxon>
        <taxon>Cucumis</taxon>
    </lineage>
</organism>
<keyword evidence="2" id="KW-0472">Membrane</keyword>